<dbReference type="EMBL" id="MVHJ01000008">
    <property type="protein sequence ID" value="ORA04993.1"/>
    <property type="molecule type" value="Genomic_DNA"/>
</dbReference>
<organism evidence="2 3">
    <name type="scientific">Mycolicibacterium bacteremicum</name>
    <name type="common">Mycobacterium bacteremicum</name>
    <dbReference type="NCBI Taxonomy" id="564198"/>
    <lineage>
        <taxon>Bacteria</taxon>
        <taxon>Bacillati</taxon>
        <taxon>Actinomycetota</taxon>
        <taxon>Actinomycetes</taxon>
        <taxon>Mycobacteriales</taxon>
        <taxon>Mycobacteriaceae</taxon>
        <taxon>Mycolicibacterium</taxon>
    </lineage>
</organism>
<dbReference type="GO" id="GO:0046872">
    <property type="term" value="F:metal ion binding"/>
    <property type="evidence" value="ECO:0007669"/>
    <property type="project" value="InterPro"/>
</dbReference>
<evidence type="ECO:0000313" key="2">
    <source>
        <dbReference type="EMBL" id="ORA04993.1"/>
    </source>
</evidence>
<dbReference type="STRING" id="564198.BST17_12415"/>
<dbReference type="OrthoDB" id="3292744at2"/>
<dbReference type="InterPro" id="IPR024344">
    <property type="entry name" value="MDMPI_metal-binding"/>
</dbReference>
<keyword evidence="2" id="KW-0413">Isomerase</keyword>
<name>A0A1W9YY59_MYCBA</name>
<dbReference type="Gene3D" id="1.20.120.450">
    <property type="entry name" value="dinb family like domain"/>
    <property type="match status" value="1"/>
</dbReference>
<comment type="caution">
    <text evidence="2">The sequence shown here is derived from an EMBL/GenBank/DDBJ whole genome shotgun (WGS) entry which is preliminary data.</text>
</comment>
<reference evidence="2 3" key="1">
    <citation type="submission" date="2017-02" db="EMBL/GenBank/DDBJ databases">
        <title>The new phylogeny of genus Mycobacterium.</title>
        <authorList>
            <person name="Tortoli E."/>
            <person name="Trovato A."/>
            <person name="Cirillo D.M."/>
        </authorList>
    </citation>
    <scope>NUCLEOTIDE SEQUENCE [LARGE SCALE GENOMIC DNA]</scope>
    <source>
        <strain evidence="2 3">DSM 45578</strain>
    </source>
</reference>
<dbReference type="AlphaFoldDB" id="A0A1W9YY59"/>
<dbReference type="Proteomes" id="UP000192366">
    <property type="component" value="Unassembled WGS sequence"/>
</dbReference>
<dbReference type="NCBIfam" id="TIGR03083">
    <property type="entry name" value="maleylpyruvate isomerase family mycothiol-dependent enzyme"/>
    <property type="match status" value="1"/>
</dbReference>
<proteinExistence type="predicted"/>
<evidence type="ECO:0000313" key="3">
    <source>
        <dbReference type="Proteomes" id="UP000192366"/>
    </source>
</evidence>
<sequence length="200" mass="20512">MTVFASAARSFEQLVGSLGAADWAGPGLGDWDLRSLVGHTSRSLVTVIDYLGQPAPTGELVDAVQYYLAVREFGATAGAEAVNERGRQAGRDLGEDPAAAVSALVDRALADVEAAGDPAIAVIGGIGIVLSEYLQTRIFELAVHGLDIARATGTDYVPPAEVLEAAAALSARIAVRSGQGPQLLLTLTGRAALPTGYSVV</sequence>
<dbReference type="Pfam" id="PF11716">
    <property type="entry name" value="MDMPI_N"/>
    <property type="match status" value="1"/>
</dbReference>
<keyword evidence="2" id="KW-0670">Pyruvate</keyword>
<accession>A0A1W9YY59</accession>
<feature type="domain" description="Mycothiol-dependent maleylpyruvate isomerase metal-binding" evidence="1">
    <location>
        <begin position="5"/>
        <end position="149"/>
    </location>
</feature>
<dbReference type="GO" id="GO:0016853">
    <property type="term" value="F:isomerase activity"/>
    <property type="evidence" value="ECO:0007669"/>
    <property type="project" value="UniProtKB-KW"/>
</dbReference>
<dbReference type="SUPFAM" id="SSF109854">
    <property type="entry name" value="DinB/YfiT-like putative metalloenzymes"/>
    <property type="match status" value="1"/>
</dbReference>
<protein>
    <submittedName>
        <fullName evidence="2">Mycothiol maleylpyruvate isomerase</fullName>
    </submittedName>
</protein>
<evidence type="ECO:0000259" key="1">
    <source>
        <dbReference type="Pfam" id="PF11716"/>
    </source>
</evidence>
<dbReference type="InterPro" id="IPR034660">
    <property type="entry name" value="DinB/YfiT-like"/>
</dbReference>
<dbReference type="InterPro" id="IPR017517">
    <property type="entry name" value="Maleyloyr_isom"/>
</dbReference>
<keyword evidence="3" id="KW-1185">Reference proteome</keyword>
<gene>
    <name evidence="2" type="ORF">BST17_12415</name>
</gene>